<proteinExistence type="inferred from homology"/>
<name>A0A9W5PL82_BACCE</name>
<dbReference type="GO" id="GO:0008757">
    <property type="term" value="F:S-adenosylmethionine-dependent methyltransferase activity"/>
    <property type="evidence" value="ECO:0007669"/>
    <property type="project" value="InterPro"/>
</dbReference>
<accession>A0A9W5PL82</accession>
<dbReference type="GO" id="GO:0032259">
    <property type="term" value="P:methylation"/>
    <property type="evidence" value="ECO:0007669"/>
    <property type="project" value="UniProtKB-KW"/>
</dbReference>
<comment type="caution">
    <text evidence="5">The sequence shown here is derived from an EMBL/GenBank/DDBJ whole genome shotgun (WGS) entry which is preliminary data.</text>
</comment>
<dbReference type="SUPFAM" id="SSF53335">
    <property type="entry name" value="S-adenosyl-L-methionine-dependent methyltransferases"/>
    <property type="match status" value="1"/>
</dbReference>
<evidence type="ECO:0000256" key="3">
    <source>
        <dbReference type="ARBA" id="ARBA00022679"/>
    </source>
</evidence>
<dbReference type="Proteomes" id="UP000014018">
    <property type="component" value="Unassembled WGS sequence"/>
</dbReference>
<keyword evidence="3" id="KW-0808">Transferase</keyword>
<evidence type="ECO:0000313" key="6">
    <source>
        <dbReference type="Proteomes" id="UP000014018"/>
    </source>
</evidence>
<dbReference type="PANTHER" id="PTHR44942:SF4">
    <property type="entry name" value="METHYLTRANSFERASE TYPE 11 DOMAIN-CONTAINING PROTEIN"/>
    <property type="match status" value="1"/>
</dbReference>
<dbReference type="Gene3D" id="3.40.50.150">
    <property type="entry name" value="Vaccinia Virus protein VP39"/>
    <property type="match status" value="1"/>
</dbReference>
<gene>
    <name evidence="5" type="ORF">IIU_05953</name>
</gene>
<dbReference type="InterPro" id="IPR013216">
    <property type="entry name" value="Methyltransf_11"/>
</dbReference>
<reference evidence="5 6" key="1">
    <citation type="submission" date="2012-12" db="EMBL/GenBank/DDBJ databases">
        <title>The Genome Sequence of Bacillus cereus VD133.</title>
        <authorList>
            <consortium name="The Broad Institute Genome Sequencing Platform"/>
            <consortium name="The Broad Institute Genome Sequencing Center for Infectious Disease"/>
            <person name="Feldgarden M."/>
            <person name="Van der Auwera G.A."/>
            <person name="Mahillon J."/>
            <person name="Duprez V."/>
            <person name="Timmery S."/>
            <person name="Mattelet C."/>
            <person name="Dierick K."/>
            <person name="Sun M."/>
            <person name="Yu Z."/>
            <person name="Zhu L."/>
            <person name="Hu X."/>
            <person name="Shank E.B."/>
            <person name="Swiecicka I."/>
            <person name="Hansen B.M."/>
            <person name="Andrup L."/>
            <person name="Walker B."/>
            <person name="Young S.K."/>
            <person name="Zeng Q."/>
            <person name="Gargeya S."/>
            <person name="Fitzgerald M."/>
            <person name="Haas B."/>
            <person name="Abouelleil A."/>
            <person name="Alvarado L."/>
            <person name="Arachchi H.M."/>
            <person name="Berlin A.M."/>
            <person name="Chapman S.B."/>
            <person name="Dewar J."/>
            <person name="Goldberg J."/>
            <person name="Griggs A."/>
            <person name="Gujja S."/>
            <person name="Hansen M."/>
            <person name="Howarth C."/>
            <person name="Imamovic A."/>
            <person name="Larimer J."/>
            <person name="McCowan C."/>
            <person name="Murphy C."/>
            <person name="Neiman D."/>
            <person name="Pearson M."/>
            <person name="Priest M."/>
            <person name="Roberts A."/>
            <person name="Saif S."/>
            <person name="Shea T."/>
            <person name="Sisk P."/>
            <person name="Sykes S."/>
            <person name="Wortman J."/>
            <person name="Nusbaum C."/>
            <person name="Birren B."/>
        </authorList>
    </citation>
    <scope>NUCLEOTIDE SEQUENCE [LARGE SCALE GENOMIC DNA]</scope>
    <source>
        <strain evidence="5 6">VD133</strain>
    </source>
</reference>
<evidence type="ECO:0000259" key="4">
    <source>
        <dbReference type="Pfam" id="PF08241"/>
    </source>
</evidence>
<protein>
    <recommendedName>
        <fullName evidence="4">Methyltransferase type 11 domain-containing protein</fullName>
    </recommendedName>
</protein>
<dbReference type="RefSeq" id="WP_016111903.1">
    <property type="nucleotide sequence ID" value="NZ_KB976193.1"/>
</dbReference>
<evidence type="ECO:0000256" key="2">
    <source>
        <dbReference type="ARBA" id="ARBA00022603"/>
    </source>
</evidence>
<dbReference type="PANTHER" id="PTHR44942">
    <property type="entry name" value="METHYLTRANSF_11 DOMAIN-CONTAINING PROTEIN"/>
    <property type="match status" value="1"/>
</dbReference>
<dbReference type="AlphaFoldDB" id="A0A9W5PL82"/>
<organism evidence="5 6">
    <name type="scientific">Bacillus cereus VD133</name>
    <dbReference type="NCBI Taxonomy" id="1053233"/>
    <lineage>
        <taxon>Bacteria</taxon>
        <taxon>Bacillati</taxon>
        <taxon>Bacillota</taxon>
        <taxon>Bacilli</taxon>
        <taxon>Bacillales</taxon>
        <taxon>Bacillaceae</taxon>
        <taxon>Bacillus</taxon>
        <taxon>Bacillus cereus group</taxon>
    </lineage>
</organism>
<evidence type="ECO:0000313" key="5">
    <source>
        <dbReference type="EMBL" id="EOO27154.1"/>
    </source>
</evidence>
<evidence type="ECO:0000256" key="1">
    <source>
        <dbReference type="ARBA" id="ARBA00008361"/>
    </source>
</evidence>
<dbReference type="InterPro" id="IPR051052">
    <property type="entry name" value="Diverse_substrate_MTase"/>
</dbReference>
<keyword evidence="2" id="KW-0489">Methyltransferase</keyword>
<dbReference type="InterPro" id="IPR029063">
    <property type="entry name" value="SAM-dependent_MTases_sf"/>
</dbReference>
<feature type="domain" description="Methyltransferase type 11" evidence="4">
    <location>
        <begin position="40"/>
        <end position="132"/>
    </location>
</feature>
<dbReference type="Pfam" id="PF08241">
    <property type="entry name" value="Methyltransf_11"/>
    <property type="match status" value="1"/>
</dbReference>
<sequence length="255" mass="30209">MNHNISHNFNSEHSEKICELQYLLNHFKTRKNNSLLDIVTEKGNVSDILAPFFEEIIAMGFDQITLEQVRKSINSNKHKNVSFVIGNTKRLPFKECSFDTVICRDAAYYFKNPSHFLWEVQRVLEEQGLFILIDNVSPENKHHDKFYNYFEKKRDPSHHYALKKQDWISLLEKNGLRIQSCLTYERQNNFDDWCNMLKIPKKVHLMLTNYILLTSKEMHGFFNIEIKNQKIKSFSTETAVLICRKTNTFELPPLN</sequence>
<comment type="similarity">
    <text evidence="1">Belongs to the methyltransferase superfamily.</text>
</comment>
<dbReference type="EMBL" id="AHFB01000113">
    <property type="protein sequence ID" value="EOO27154.1"/>
    <property type="molecule type" value="Genomic_DNA"/>
</dbReference>